<dbReference type="AlphaFoldDB" id="D3BIV9"/>
<keyword evidence="2" id="KW-1185">Reference proteome</keyword>
<accession>D3BIV9</accession>
<reference evidence="1 2" key="1">
    <citation type="journal article" date="2011" name="Genome Res.">
        <title>Phylogeny-wide analysis of social amoeba genomes highlights ancient origins for complex intercellular communication.</title>
        <authorList>
            <person name="Heidel A.J."/>
            <person name="Lawal H.M."/>
            <person name="Felder M."/>
            <person name="Schilde C."/>
            <person name="Helps N.R."/>
            <person name="Tunggal B."/>
            <person name="Rivero F."/>
            <person name="John U."/>
            <person name="Schleicher M."/>
            <person name="Eichinger L."/>
            <person name="Platzer M."/>
            <person name="Noegel A.A."/>
            <person name="Schaap P."/>
            <person name="Gloeckner G."/>
        </authorList>
    </citation>
    <scope>NUCLEOTIDE SEQUENCE [LARGE SCALE GENOMIC DNA]</scope>
    <source>
        <strain evidence="2">ATCC 26659 / Pp 5 / PN500</strain>
    </source>
</reference>
<comment type="caution">
    <text evidence="1">The sequence shown here is derived from an EMBL/GenBank/DDBJ whole genome shotgun (WGS) entry which is preliminary data.</text>
</comment>
<name>D3BIV9_HETP5</name>
<dbReference type="EMBL" id="ADBJ01000037">
    <property type="protein sequence ID" value="EFA78733.1"/>
    <property type="molecule type" value="Genomic_DNA"/>
</dbReference>
<evidence type="ECO:0000313" key="1">
    <source>
        <dbReference type="EMBL" id="EFA78733.1"/>
    </source>
</evidence>
<organism evidence="1 2">
    <name type="scientific">Heterostelium pallidum (strain ATCC 26659 / Pp 5 / PN500)</name>
    <name type="common">Cellular slime mold</name>
    <name type="synonym">Polysphondylium pallidum</name>
    <dbReference type="NCBI Taxonomy" id="670386"/>
    <lineage>
        <taxon>Eukaryota</taxon>
        <taxon>Amoebozoa</taxon>
        <taxon>Evosea</taxon>
        <taxon>Eumycetozoa</taxon>
        <taxon>Dictyostelia</taxon>
        <taxon>Acytosteliales</taxon>
        <taxon>Acytosteliaceae</taxon>
        <taxon>Heterostelium</taxon>
    </lineage>
</organism>
<dbReference type="GeneID" id="31363674"/>
<dbReference type="Proteomes" id="UP000001396">
    <property type="component" value="Unassembled WGS sequence"/>
</dbReference>
<dbReference type="InterPro" id="IPR012296">
    <property type="entry name" value="Nuclease_put_TT1808"/>
</dbReference>
<protein>
    <submittedName>
        <fullName evidence="1">Uncharacterized protein</fullName>
    </submittedName>
</protein>
<dbReference type="Gene3D" id="3.90.1570.10">
    <property type="entry name" value="tt1808, chain A"/>
    <property type="match status" value="1"/>
</dbReference>
<dbReference type="RefSeq" id="XP_020430857.1">
    <property type="nucleotide sequence ID" value="XM_020579018.1"/>
</dbReference>
<evidence type="ECO:0000313" key="2">
    <source>
        <dbReference type="Proteomes" id="UP000001396"/>
    </source>
</evidence>
<sequence>MSVSVFFDLSELPWNISVNQYEKFVDINHLPSDNYQKRFVDIPVATQIDFSPLFLHNLNCCLPIFPLHYNPLHKIEKLNRETHLIEYKGTDILWVRDIAQKPGSQNAEFVRQVSNWNDQNNLGVVCSARSEFRLLQINAHYRPDVAFKTHAIYNLDPPNIQNNHHSI</sequence>
<proteinExistence type="predicted"/>
<dbReference type="InParanoid" id="D3BIV9"/>
<gene>
    <name evidence="1" type="ORF">PPL_08194</name>
</gene>